<dbReference type="SUPFAM" id="SSF53271">
    <property type="entry name" value="PRTase-like"/>
    <property type="match status" value="1"/>
</dbReference>
<gene>
    <name evidence="6" type="primary">pyrE</name>
    <name evidence="8" type="ORF">H0484_02675</name>
</gene>
<keyword evidence="3 6" id="KW-0328">Glycosyltransferase</keyword>
<dbReference type="PANTHER" id="PTHR19278:SF9">
    <property type="entry name" value="URIDINE 5'-MONOPHOSPHATE SYNTHASE"/>
    <property type="match status" value="1"/>
</dbReference>
<name>A0ABS8C9F2_9BURK</name>
<dbReference type="EMBL" id="JACDXW010000001">
    <property type="protein sequence ID" value="MCB5362660.1"/>
    <property type="molecule type" value="Genomic_DNA"/>
</dbReference>
<comment type="pathway">
    <text evidence="1 6">Pyrimidine metabolism; UMP biosynthesis via de novo pathway; UMP from orotate: step 1/2.</text>
</comment>
<keyword evidence="6" id="KW-0460">Magnesium</keyword>
<sequence>MATALLDAGCVSARRDEPFRLPSGWASPVYIDCRRIISFPKLRRQVVDQGLAHLRAVGALEGVEAIVGGEASGIALAAWMADALDLPLHYVRKKAAGQSQIEGVMHAGDRVLLVDDMMAGGQSKQRFCQALGAAGAQVRDLFIVFDYGTFPTQALLAPLGIRVHALASWRDVLEVARERGDFAPAILSELEVFLSDPAAWSQAHGGRAHYAAAG</sequence>
<evidence type="ECO:0000256" key="1">
    <source>
        <dbReference type="ARBA" id="ARBA00004889"/>
    </source>
</evidence>
<organism evidence="8 9">
    <name type="scientific">Mesopusillimonas faecipullorum</name>
    <dbReference type="NCBI Taxonomy" id="2755040"/>
    <lineage>
        <taxon>Bacteria</taxon>
        <taxon>Pseudomonadati</taxon>
        <taxon>Pseudomonadota</taxon>
        <taxon>Betaproteobacteria</taxon>
        <taxon>Burkholderiales</taxon>
        <taxon>Alcaligenaceae</taxon>
        <taxon>Mesopusillimonas</taxon>
    </lineage>
</organism>
<dbReference type="Gene3D" id="3.40.50.2020">
    <property type="match status" value="1"/>
</dbReference>
<dbReference type="InterPro" id="IPR000836">
    <property type="entry name" value="PRTase_dom"/>
</dbReference>
<protein>
    <recommendedName>
        <fullName evidence="2 6">Orotate phosphoribosyltransferase</fullName>
        <shortName evidence="6">OPRT</shortName>
        <shortName evidence="6">OPRTase</shortName>
        <ecNumber evidence="2 6">2.4.2.10</ecNumber>
    </recommendedName>
</protein>
<dbReference type="CDD" id="cd06223">
    <property type="entry name" value="PRTases_typeI"/>
    <property type="match status" value="1"/>
</dbReference>
<dbReference type="InterPro" id="IPR029057">
    <property type="entry name" value="PRTase-like"/>
</dbReference>
<evidence type="ECO:0000313" key="9">
    <source>
        <dbReference type="Proteomes" id="UP000776983"/>
    </source>
</evidence>
<feature type="binding site" description="in other chain" evidence="6">
    <location>
        <position position="93"/>
    </location>
    <ligand>
        <name>5-phospho-alpha-D-ribose 1-diphosphate</name>
        <dbReference type="ChEBI" id="CHEBI:58017"/>
        <note>ligand shared between dimeric partners</note>
    </ligand>
</feature>
<dbReference type="HAMAP" id="MF_01208">
    <property type="entry name" value="PyrE"/>
    <property type="match status" value="1"/>
</dbReference>
<feature type="binding site" evidence="6">
    <location>
        <position position="92"/>
    </location>
    <ligand>
        <name>5-phospho-alpha-D-ribose 1-diphosphate</name>
        <dbReference type="ChEBI" id="CHEBI:58017"/>
        <note>ligand shared between dimeric partners</note>
    </ligand>
</feature>
<feature type="domain" description="Phosphoribosyltransferase" evidence="7">
    <location>
        <begin position="65"/>
        <end position="138"/>
    </location>
</feature>
<evidence type="ECO:0000256" key="5">
    <source>
        <dbReference type="ARBA" id="ARBA00022975"/>
    </source>
</evidence>
<evidence type="ECO:0000313" key="8">
    <source>
        <dbReference type="EMBL" id="MCB5362660.1"/>
    </source>
</evidence>
<comment type="similarity">
    <text evidence="6">Belongs to the purine/pyrimidine phosphoribosyltransferase family. PyrE subfamily.</text>
</comment>
<reference evidence="8 9" key="1">
    <citation type="submission" date="2020-07" db="EMBL/GenBank/DDBJ databases">
        <title>Pusillimonas sp. nov., isolated from poultry manure in Taiwan.</title>
        <authorList>
            <person name="Lin S.-Y."/>
            <person name="Tang Y.-S."/>
            <person name="Young C.-C."/>
        </authorList>
    </citation>
    <scope>NUCLEOTIDE SEQUENCE [LARGE SCALE GENOMIC DNA]</scope>
    <source>
        <strain evidence="8 9">CC-YST705</strain>
    </source>
</reference>
<evidence type="ECO:0000256" key="4">
    <source>
        <dbReference type="ARBA" id="ARBA00022679"/>
    </source>
</evidence>
<comment type="caution">
    <text evidence="6">Lacks conserved residue(s) required for the propagation of feature annotation.</text>
</comment>
<dbReference type="Pfam" id="PF00156">
    <property type="entry name" value="Pribosyltran"/>
    <property type="match status" value="1"/>
</dbReference>
<keyword evidence="5 6" id="KW-0665">Pyrimidine biosynthesis</keyword>
<accession>A0ABS8C9F2</accession>
<evidence type="ECO:0000256" key="3">
    <source>
        <dbReference type="ARBA" id="ARBA00022676"/>
    </source>
</evidence>
<dbReference type="Proteomes" id="UP000776983">
    <property type="component" value="Unassembled WGS sequence"/>
</dbReference>
<comment type="cofactor">
    <cofactor evidence="6">
        <name>Mg(2+)</name>
        <dbReference type="ChEBI" id="CHEBI:18420"/>
    </cofactor>
</comment>
<dbReference type="InterPro" id="IPR023031">
    <property type="entry name" value="OPRT"/>
</dbReference>
<keyword evidence="9" id="KW-1185">Reference proteome</keyword>
<evidence type="ECO:0000256" key="2">
    <source>
        <dbReference type="ARBA" id="ARBA00011971"/>
    </source>
</evidence>
<evidence type="ECO:0000256" key="6">
    <source>
        <dbReference type="HAMAP-Rule" id="MF_01208"/>
    </source>
</evidence>
<dbReference type="GO" id="GO:0016757">
    <property type="term" value="F:glycosyltransferase activity"/>
    <property type="evidence" value="ECO:0007669"/>
    <property type="project" value="UniProtKB-KW"/>
</dbReference>
<dbReference type="EC" id="2.4.2.10" evidence="2 6"/>
<comment type="subunit">
    <text evidence="6">Homodimer.</text>
</comment>
<keyword evidence="4 6" id="KW-0808">Transferase</keyword>
<evidence type="ECO:0000259" key="7">
    <source>
        <dbReference type="Pfam" id="PF00156"/>
    </source>
</evidence>
<dbReference type="PANTHER" id="PTHR19278">
    <property type="entry name" value="OROTATE PHOSPHORIBOSYLTRANSFERASE"/>
    <property type="match status" value="1"/>
</dbReference>
<comment type="catalytic activity">
    <reaction evidence="6">
        <text>orotidine 5'-phosphate + diphosphate = orotate + 5-phospho-alpha-D-ribose 1-diphosphate</text>
        <dbReference type="Rhea" id="RHEA:10380"/>
        <dbReference type="ChEBI" id="CHEBI:30839"/>
        <dbReference type="ChEBI" id="CHEBI:33019"/>
        <dbReference type="ChEBI" id="CHEBI:57538"/>
        <dbReference type="ChEBI" id="CHEBI:58017"/>
        <dbReference type="EC" id="2.4.2.10"/>
    </reaction>
</comment>
<comment type="caution">
    <text evidence="8">The sequence shown here is derived from an EMBL/GenBank/DDBJ whole genome shotgun (WGS) entry which is preliminary data.</text>
</comment>
<comment type="function">
    <text evidence="6">Catalyzes the transfer of a ribosyl phosphate group from 5-phosphoribose 1-diphosphate to orotate, leading to the formation of orotidine monophosphate (OMP).</text>
</comment>
<feature type="binding site" description="in other chain" evidence="6">
    <location>
        <begin position="115"/>
        <end position="123"/>
    </location>
    <ligand>
        <name>5-phospho-alpha-D-ribose 1-diphosphate</name>
        <dbReference type="ChEBI" id="CHEBI:58017"/>
        <note>ligand shared between dimeric partners</note>
    </ligand>
</feature>
<proteinExistence type="inferred from homology"/>